<evidence type="ECO:0000256" key="4">
    <source>
        <dbReference type="ARBA" id="ARBA00032976"/>
    </source>
</evidence>
<evidence type="ECO:0000256" key="2">
    <source>
        <dbReference type="ARBA" id="ARBA00010973"/>
    </source>
</evidence>
<dbReference type="PANTHER" id="PTHR43784">
    <property type="entry name" value="GDSL-LIKE LIPASE/ACYLHYDROLASE, PUTATIVE (AFU_ORTHOLOGUE AFUA_2G00820)-RELATED"/>
    <property type="match status" value="1"/>
</dbReference>
<dbReference type="InterPro" id="IPR002509">
    <property type="entry name" value="NODB_dom"/>
</dbReference>
<dbReference type="InterPro" id="IPR013830">
    <property type="entry name" value="SGNH_hydro"/>
</dbReference>
<evidence type="ECO:0000313" key="7">
    <source>
        <dbReference type="EMBL" id="MEN3746886.1"/>
    </source>
</evidence>
<keyword evidence="5" id="KW-0732">Signal</keyword>
<dbReference type="PROSITE" id="PS51677">
    <property type="entry name" value="NODB"/>
    <property type="match status" value="1"/>
</dbReference>
<dbReference type="Proteomes" id="UP001427805">
    <property type="component" value="Unassembled WGS sequence"/>
</dbReference>
<dbReference type="Gene3D" id="3.20.20.370">
    <property type="entry name" value="Glycoside hydrolase/deacetylase"/>
    <property type="match status" value="1"/>
</dbReference>
<feature type="domain" description="NodB homology" evidence="6">
    <location>
        <begin position="434"/>
        <end position="660"/>
    </location>
</feature>
<name>A0ABV0B832_9SPHN</name>
<comment type="function">
    <text evidence="1">Is involved in generating a small heat-stable compound (Nod), an acylated oligomer of N-acetylglucosamine, that stimulates mitosis in various plant protoplasts.</text>
</comment>
<dbReference type="InterPro" id="IPR053140">
    <property type="entry name" value="GDSL_Rv0518-like"/>
</dbReference>
<comment type="similarity">
    <text evidence="2">Belongs to the polysaccharide deacetylase family.</text>
</comment>
<accession>A0ABV0B832</accession>
<proteinExistence type="inferred from homology"/>
<dbReference type="EMBL" id="JBDIZK010000003">
    <property type="protein sequence ID" value="MEN3746886.1"/>
    <property type="molecule type" value="Genomic_DNA"/>
</dbReference>
<dbReference type="SUPFAM" id="SSF52266">
    <property type="entry name" value="SGNH hydrolase"/>
    <property type="match status" value="1"/>
</dbReference>
<sequence>MSEGRGAMGRMRVMLALMAAMLVAAAAPQERWAAAWSSSQMVPEGNNAPSPEDMTDATLRQLVRVQIGGERVRIRFSNAYGTAPLRIDAASVARSADIATSRIDPASLRPLSFGGARDVVIPAGADYWSDPVALRVEPGADLAISFHLPQAPARQTGHPGARATSWLAKGEHVGDAELAGAKPVERWYLLGGIEVDNARASAVVVLGDSITDGYGVKANTHLRWTDALQLRLRGRKGLDQMAVLNAGIGGNRLLNDGLGPNALARFDREVLTPPGVTHLIVLEGVNDLGTLTREAPATADQHKALVRDMIGALRQIVARARARGIVAIGGTIMPYGGSAYYHPDAANEADRQAVNAWIRSPGNFDAVIDFDAVTRDPARPTHLRADLDSGDGLHPSMAGYKTMAEAVPLELLTPRASWKAPRPTAARSRRAPAPMVALTFDDVPHHSAMPPGKTQLDAAISITSALRSAGVGEAYGFVNGGREDAQSSSVYEVWRKAGYPLGNHGWSHANLAQISDARFEDELTRNEPVLKSWSGRGDWHWFRYPFLSEAVDDPARRARIRQMLARHGYKVATVTMDFGDWQYNEVYARCVAKGDRAAIATMEKAWVAGADSAILRSRAMSKALYERDIPYVLLMHMGGFDAHMMPQLMTLFRKHGFRFGTLAEAGRDPYYAAEVDPALPPPPQGLEGAMRARGLPVPAAYQPPAMDGFCR</sequence>
<evidence type="ECO:0000313" key="8">
    <source>
        <dbReference type="Proteomes" id="UP001427805"/>
    </source>
</evidence>
<feature type="chain" id="PRO_5045649506" description="Chitooligosaccharide deacetylase" evidence="5">
    <location>
        <begin position="27"/>
        <end position="711"/>
    </location>
</feature>
<dbReference type="Pfam" id="PF13472">
    <property type="entry name" value="Lipase_GDSL_2"/>
    <property type="match status" value="1"/>
</dbReference>
<reference evidence="7 8" key="1">
    <citation type="submission" date="2024-05" db="EMBL/GenBank/DDBJ databases">
        <title>Sphingomonas sp. HF-S3 16S ribosomal RNA gene Genome sequencing and assembly.</title>
        <authorList>
            <person name="Lee H."/>
        </authorList>
    </citation>
    <scope>NUCLEOTIDE SEQUENCE [LARGE SCALE GENOMIC DNA]</scope>
    <source>
        <strain evidence="7 8">HF-S3</strain>
    </source>
</reference>
<dbReference type="Pfam" id="PF01522">
    <property type="entry name" value="Polysacc_deac_1"/>
    <property type="match status" value="1"/>
</dbReference>
<keyword evidence="8" id="KW-1185">Reference proteome</keyword>
<comment type="caution">
    <text evidence="7">The sequence shown here is derived from an EMBL/GenBank/DDBJ whole genome shotgun (WGS) entry which is preliminary data.</text>
</comment>
<gene>
    <name evidence="7" type="ORF">TPR58_06890</name>
</gene>
<dbReference type="RefSeq" id="WP_346245877.1">
    <property type="nucleotide sequence ID" value="NZ_JBDIZK010000003.1"/>
</dbReference>
<dbReference type="PANTHER" id="PTHR43784:SF2">
    <property type="entry name" value="GDSL-LIKE LIPASE_ACYLHYDROLASE, PUTATIVE (AFU_ORTHOLOGUE AFUA_2G00820)-RELATED"/>
    <property type="match status" value="1"/>
</dbReference>
<evidence type="ECO:0000259" key="6">
    <source>
        <dbReference type="PROSITE" id="PS51677"/>
    </source>
</evidence>
<dbReference type="CDD" id="cd01830">
    <property type="entry name" value="XynE_like"/>
    <property type="match status" value="1"/>
</dbReference>
<evidence type="ECO:0000256" key="3">
    <source>
        <dbReference type="ARBA" id="ARBA00020071"/>
    </source>
</evidence>
<protein>
    <recommendedName>
        <fullName evidence="3">Chitooligosaccharide deacetylase</fullName>
    </recommendedName>
    <alternativeName>
        <fullName evidence="4">Nodulation protein B</fullName>
    </alternativeName>
</protein>
<evidence type="ECO:0000256" key="5">
    <source>
        <dbReference type="SAM" id="SignalP"/>
    </source>
</evidence>
<organism evidence="7 8">
    <name type="scientific">Sphingomonas rustica</name>
    <dbReference type="NCBI Taxonomy" id="3103142"/>
    <lineage>
        <taxon>Bacteria</taxon>
        <taxon>Pseudomonadati</taxon>
        <taxon>Pseudomonadota</taxon>
        <taxon>Alphaproteobacteria</taxon>
        <taxon>Sphingomonadales</taxon>
        <taxon>Sphingomonadaceae</taxon>
        <taxon>Sphingomonas</taxon>
    </lineage>
</organism>
<dbReference type="InterPro" id="IPR011330">
    <property type="entry name" value="Glyco_hydro/deAcase_b/a-brl"/>
</dbReference>
<dbReference type="SUPFAM" id="SSF88713">
    <property type="entry name" value="Glycoside hydrolase/deacetylase"/>
    <property type="match status" value="1"/>
</dbReference>
<feature type="signal peptide" evidence="5">
    <location>
        <begin position="1"/>
        <end position="26"/>
    </location>
</feature>
<evidence type="ECO:0000256" key="1">
    <source>
        <dbReference type="ARBA" id="ARBA00003236"/>
    </source>
</evidence>
<dbReference type="InterPro" id="IPR036514">
    <property type="entry name" value="SGNH_hydro_sf"/>
</dbReference>
<dbReference type="Gene3D" id="3.40.50.1110">
    <property type="entry name" value="SGNH hydrolase"/>
    <property type="match status" value="1"/>
</dbReference>